<dbReference type="GO" id="GO:0016747">
    <property type="term" value="F:acyltransferase activity, transferring groups other than amino-acyl groups"/>
    <property type="evidence" value="ECO:0007669"/>
    <property type="project" value="InterPro"/>
</dbReference>
<proteinExistence type="predicted"/>
<evidence type="ECO:0000259" key="1">
    <source>
        <dbReference type="PROSITE" id="PS51186"/>
    </source>
</evidence>
<dbReference type="EMBL" id="SLUL01000009">
    <property type="protein sequence ID" value="TCL48424.1"/>
    <property type="molecule type" value="Genomic_DNA"/>
</dbReference>
<comment type="caution">
    <text evidence="2">The sequence shown here is derived from an EMBL/GenBank/DDBJ whole genome shotgun (WGS) entry which is preliminary data.</text>
</comment>
<dbReference type="Gene3D" id="3.40.630.30">
    <property type="match status" value="1"/>
</dbReference>
<sequence>MIIREARLEDAQQLANLIQQVENESEFMLFEPGERKLTPEKQRTMIENISKQKNSTIFVAEDYEKLVGYLMAFGGNAKRNRHSAYLVIGILKEHRGKGIGTKLFRKLESWARERNIHRLELTVMTQNQAGIALYKKMGFEIEGTKKHSLLVNGLFMDEYYMAKILY</sequence>
<dbReference type="CDD" id="cd04301">
    <property type="entry name" value="NAT_SF"/>
    <property type="match status" value="1"/>
</dbReference>
<organism evidence="2 3">
    <name type="scientific">Thermolongibacillus altinsuensis</name>
    <dbReference type="NCBI Taxonomy" id="575256"/>
    <lineage>
        <taxon>Bacteria</taxon>
        <taxon>Bacillati</taxon>
        <taxon>Bacillota</taxon>
        <taxon>Bacilli</taxon>
        <taxon>Bacillales</taxon>
        <taxon>Anoxybacillaceae</taxon>
        <taxon>Thermolongibacillus</taxon>
    </lineage>
</organism>
<dbReference type="OrthoDB" id="9773249at2"/>
<reference evidence="2 3" key="1">
    <citation type="submission" date="2019-03" db="EMBL/GenBank/DDBJ databases">
        <title>Genomic Encyclopedia of Type Strains, Phase IV (KMG-IV): sequencing the most valuable type-strain genomes for metagenomic binning, comparative biology and taxonomic classification.</title>
        <authorList>
            <person name="Goeker M."/>
        </authorList>
    </citation>
    <scope>NUCLEOTIDE SEQUENCE [LARGE SCALE GENOMIC DNA]</scope>
    <source>
        <strain evidence="2 3">DSM 24979</strain>
    </source>
</reference>
<evidence type="ECO:0000313" key="2">
    <source>
        <dbReference type="EMBL" id="TCL48424.1"/>
    </source>
</evidence>
<accession>A0A4R1QML4</accession>
<dbReference type="PROSITE" id="PS51186">
    <property type="entry name" value="GNAT"/>
    <property type="match status" value="1"/>
</dbReference>
<dbReference type="SUPFAM" id="SSF55729">
    <property type="entry name" value="Acyl-CoA N-acyltransferases (Nat)"/>
    <property type="match status" value="1"/>
</dbReference>
<keyword evidence="2" id="KW-0808">Transferase</keyword>
<protein>
    <submittedName>
        <fullName evidence="2">RimJ/RimL family protein N-acetyltransferase</fullName>
    </submittedName>
</protein>
<name>A0A4R1QML4_9BACL</name>
<dbReference type="AlphaFoldDB" id="A0A4R1QML4"/>
<feature type="domain" description="N-acetyltransferase" evidence="1">
    <location>
        <begin position="1"/>
        <end position="166"/>
    </location>
</feature>
<dbReference type="Pfam" id="PF00583">
    <property type="entry name" value="Acetyltransf_1"/>
    <property type="match status" value="1"/>
</dbReference>
<dbReference type="PANTHER" id="PTHR43072:SF52">
    <property type="entry name" value="GCN5-RELATED N-ACETYLTRANSFERASE"/>
    <property type="match status" value="1"/>
</dbReference>
<dbReference type="RefSeq" id="WP_132948748.1">
    <property type="nucleotide sequence ID" value="NZ_SLUL01000009.1"/>
</dbReference>
<dbReference type="PIRSF" id="PIRSF037663">
    <property type="entry name" value="Acetyltransf_GNAT_prd"/>
    <property type="match status" value="1"/>
</dbReference>
<dbReference type="InterPro" id="IPR016181">
    <property type="entry name" value="Acyl_CoA_acyltransferase"/>
</dbReference>
<dbReference type="Proteomes" id="UP000295658">
    <property type="component" value="Unassembled WGS sequence"/>
</dbReference>
<dbReference type="InterPro" id="IPR017255">
    <property type="entry name" value="AcTrfase_GNAT_prd"/>
</dbReference>
<gene>
    <name evidence="2" type="ORF">EDD69_10954</name>
</gene>
<dbReference type="InterPro" id="IPR000182">
    <property type="entry name" value="GNAT_dom"/>
</dbReference>
<evidence type="ECO:0000313" key="3">
    <source>
        <dbReference type="Proteomes" id="UP000295658"/>
    </source>
</evidence>
<dbReference type="PANTHER" id="PTHR43072">
    <property type="entry name" value="N-ACETYLTRANSFERASE"/>
    <property type="match status" value="1"/>
</dbReference>
<keyword evidence="3" id="KW-1185">Reference proteome</keyword>